<name>A0A1I3XFY5_HALDA</name>
<dbReference type="InterPro" id="IPR051465">
    <property type="entry name" value="Cell_Envelope_Struct_Comp"/>
</dbReference>
<keyword evidence="1 2" id="KW-0732">Signal</keyword>
<feature type="chain" id="PRO_5010351089" evidence="2">
    <location>
        <begin position="25"/>
        <end position="404"/>
    </location>
</feature>
<dbReference type="AlphaFoldDB" id="A0A1I3XFY5"/>
<dbReference type="RefSeq" id="WP_075037295.1">
    <property type="nucleotide sequence ID" value="NZ_FOSB01000008.1"/>
</dbReference>
<feature type="domain" description="SLH" evidence="3">
    <location>
        <begin position="148"/>
        <end position="207"/>
    </location>
</feature>
<dbReference type="PROSITE" id="PS51272">
    <property type="entry name" value="SLH"/>
    <property type="match status" value="3"/>
</dbReference>
<evidence type="ECO:0000313" key="4">
    <source>
        <dbReference type="EMBL" id="SFK18011.1"/>
    </source>
</evidence>
<proteinExistence type="predicted"/>
<protein>
    <submittedName>
        <fullName evidence="4">S-layer homology domain-containing protein</fullName>
    </submittedName>
</protein>
<sequence>MKKFLTCVLSLTFVFSLFTTSVSAADGFPDLDQVKWAKDEILYLHEEEIINGLPDGTFGPKENVTRAQVAVMLVRDLYPDQTAEKTPPFDDLSETAYYYDEIAVAYGKGIIKGDGENMRPKDSITRAEAVVMVDRAYDIKRDGEVYGFPDADNIPWATESILDLTSQHIINGTPDGTFNPFENIIRASFAKVLAATIEPSFRSLSERQISQKVDTLQDKVHTTLYDDLKEYGADREDRNYQRIEEEIAQYATGDFSEEVERAYYDACLSCDTLYYFHDFAWDIHTNVIENNRERIIVETAQPESFGYLGSFETITLLKVDGKWKLDAIDGKRFDDERHLDLTVDQAEQRIADEIDENDVTFLYTYEKRTQDLGGDYYYTNIHVFENNEDGSEIEVDASTGGILL</sequence>
<dbReference type="Proteomes" id="UP000183557">
    <property type="component" value="Unassembled WGS sequence"/>
</dbReference>
<dbReference type="PANTHER" id="PTHR43308">
    <property type="entry name" value="OUTER MEMBRANE PROTEIN ALPHA-RELATED"/>
    <property type="match status" value="1"/>
</dbReference>
<organism evidence="4 5">
    <name type="scientific">Halobacillus dabanensis</name>
    <dbReference type="NCBI Taxonomy" id="240302"/>
    <lineage>
        <taxon>Bacteria</taxon>
        <taxon>Bacillati</taxon>
        <taxon>Bacillota</taxon>
        <taxon>Bacilli</taxon>
        <taxon>Bacillales</taxon>
        <taxon>Bacillaceae</taxon>
        <taxon>Halobacillus</taxon>
    </lineage>
</organism>
<evidence type="ECO:0000256" key="2">
    <source>
        <dbReference type="SAM" id="SignalP"/>
    </source>
</evidence>
<dbReference type="EMBL" id="FOSB01000008">
    <property type="protein sequence ID" value="SFK18011.1"/>
    <property type="molecule type" value="Genomic_DNA"/>
</dbReference>
<dbReference type="InterPro" id="IPR001119">
    <property type="entry name" value="SLH_dom"/>
</dbReference>
<reference evidence="5" key="1">
    <citation type="submission" date="2016-10" db="EMBL/GenBank/DDBJ databases">
        <authorList>
            <person name="Varghese N."/>
            <person name="Submissions S."/>
        </authorList>
    </citation>
    <scope>NUCLEOTIDE SEQUENCE [LARGE SCALE GENOMIC DNA]</scope>
    <source>
        <strain evidence="5">CGMCC 1.3704</strain>
    </source>
</reference>
<evidence type="ECO:0000313" key="5">
    <source>
        <dbReference type="Proteomes" id="UP000183557"/>
    </source>
</evidence>
<gene>
    <name evidence="4" type="ORF">SAMN04487936_108154</name>
</gene>
<evidence type="ECO:0000259" key="3">
    <source>
        <dbReference type="PROSITE" id="PS51272"/>
    </source>
</evidence>
<feature type="domain" description="SLH" evidence="3">
    <location>
        <begin position="88"/>
        <end position="147"/>
    </location>
</feature>
<keyword evidence="5" id="KW-1185">Reference proteome</keyword>
<dbReference type="PANTHER" id="PTHR43308:SF5">
    <property type="entry name" value="S-LAYER PROTEIN _ PEPTIDOGLYCAN ENDO-BETA-N-ACETYLGLUCOSAMINIDASE"/>
    <property type="match status" value="1"/>
</dbReference>
<evidence type="ECO:0000256" key="1">
    <source>
        <dbReference type="ARBA" id="ARBA00022729"/>
    </source>
</evidence>
<feature type="signal peptide" evidence="2">
    <location>
        <begin position="1"/>
        <end position="24"/>
    </location>
</feature>
<feature type="domain" description="SLH" evidence="3">
    <location>
        <begin position="24"/>
        <end position="87"/>
    </location>
</feature>
<dbReference type="Pfam" id="PF00395">
    <property type="entry name" value="SLH"/>
    <property type="match status" value="3"/>
</dbReference>
<accession>A0A1I3XFY5</accession>